<dbReference type="HAMAP" id="MF_01216">
    <property type="entry name" value="Azoreductase_type1"/>
    <property type="match status" value="1"/>
</dbReference>
<evidence type="ECO:0000256" key="1">
    <source>
        <dbReference type="ARBA" id="ARBA00022630"/>
    </source>
</evidence>
<dbReference type="InterPro" id="IPR023048">
    <property type="entry name" value="NADH:quinone_OxRdtase_FMN_depd"/>
</dbReference>
<evidence type="ECO:0000313" key="8">
    <source>
        <dbReference type="EMBL" id="GAA2044459.1"/>
    </source>
</evidence>
<dbReference type="InterPro" id="IPR029039">
    <property type="entry name" value="Flavoprotein-like_sf"/>
</dbReference>
<evidence type="ECO:0000256" key="2">
    <source>
        <dbReference type="ARBA" id="ARBA00022643"/>
    </source>
</evidence>
<evidence type="ECO:0000259" key="7">
    <source>
        <dbReference type="Pfam" id="PF02525"/>
    </source>
</evidence>
<dbReference type="PANTHER" id="PTHR43741">
    <property type="entry name" value="FMN-DEPENDENT NADH-AZOREDUCTASE 1"/>
    <property type="match status" value="1"/>
</dbReference>
<comment type="function">
    <text evidence="6">Quinone reductase that provides resistance to thiol-specific stress caused by electrophilic quinones.</text>
</comment>
<comment type="cofactor">
    <cofactor evidence="6">
        <name>FMN</name>
        <dbReference type="ChEBI" id="CHEBI:58210"/>
    </cofactor>
    <text evidence="6">Binds 1 FMN per subunit.</text>
</comment>
<keyword evidence="3 6" id="KW-0560">Oxidoreductase</keyword>
<evidence type="ECO:0000256" key="5">
    <source>
        <dbReference type="ARBA" id="ARBA00048542"/>
    </source>
</evidence>
<accession>A0ABN2UVK5</accession>
<evidence type="ECO:0000256" key="4">
    <source>
        <dbReference type="ARBA" id="ARBA00023027"/>
    </source>
</evidence>
<protein>
    <recommendedName>
        <fullName evidence="6">FMN dependent NADH:quinone oxidoreductase</fullName>
        <ecNumber evidence="6">1.6.5.-</ecNumber>
    </recommendedName>
    <alternativeName>
        <fullName evidence="6">Azo-dye reductase</fullName>
    </alternativeName>
    <alternativeName>
        <fullName evidence="6">FMN-dependent NADH-azo compound oxidoreductase</fullName>
    </alternativeName>
    <alternativeName>
        <fullName evidence="6">FMN-dependent NADH-azoreductase</fullName>
        <ecNumber evidence="6">1.7.1.17</ecNumber>
    </alternativeName>
</protein>
<reference evidence="8 9" key="1">
    <citation type="journal article" date="2019" name="Int. J. Syst. Evol. Microbiol.">
        <title>The Global Catalogue of Microorganisms (GCM) 10K type strain sequencing project: providing services to taxonomists for standard genome sequencing and annotation.</title>
        <authorList>
            <consortium name="The Broad Institute Genomics Platform"/>
            <consortium name="The Broad Institute Genome Sequencing Center for Infectious Disease"/>
            <person name="Wu L."/>
            <person name="Ma J."/>
        </authorList>
    </citation>
    <scope>NUCLEOTIDE SEQUENCE [LARGE SCALE GENOMIC DNA]</scope>
    <source>
        <strain evidence="8 9">JCM 15672</strain>
    </source>
</reference>
<proteinExistence type="inferred from homology"/>
<comment type="caution">
    <text evidence="8">The sequence shown here is derived from an EMBL/GenBank/DDBJ whole genome shotgun (WGS) entry which is preliminary data.</text>
</comment>
<dbReference type="EC" id="1.7.1.17" evidence="6"/>
<dbReference type="EC" id="1.6.5.-" evidence="6"/>
<dbReference type="SUPFAM" id="SSF52218">
    <property type="entry name" value="Flavoproteins"/>
    <property type="match status" value="1"/>
</dbReference>
<dbReference type="Gene3D" id="3.40.50.360">
    <property type="match status" value="1"/>
</dbReference>
<sequence length="230" mass="25023">MTTLLHLSASPRGEASESLALAASFLDAFRAERPEVEIQTWDLWDGSLPSFGPDGAGAKMRIFAGETPVGPQETAWHRSRLAFERFAAADVYLFSVPMWNHGIPYILKQFIDVVSQPGTVFSFDGEQGYTGLLDGKRAAIVYTSAVYGPERGIAFGSDFQQPYLEDWLRWAGIETVASAAFRPNLATTDAASGRVRAHADARRAASALARVELRSASCTRLGLDDHALNV</sequence>
<organism evidence="8 9">
    <name type="scientific">Agromyces tropicus</name>
    <dbReference type="NCBI Taxonomy" id="555371"/>
    <lineage>
        <taxon>Bacteria</taxon>
        <taxon>Bacillati</taxon>
        <taxon>Actinomycetota</taxon>
        <taxon>Actinomycetes</taxon>
        <taxon>Micrococcales</taxon>
        <taxon>Microbacteriaceae</taxon>
        <taxon>Agromyces</taxon>
    </lineage>
</organism>
<comment type="caution">
    <text evidence="6">Lacks conserved residue(s) required for the propagation of feature annotation.</text>
</comment>
<comment type="subunit">
    <text evidence="6">Homodimer.</text>
</comment>
<evidence type="ECO:0000313" key="9">
    <source>
        <dbReference type="Proteomes" id="UP001501196"/>
    </source>
</evidence>
<dbReference type="Proteomes" id="UP001501196">
    <property type="component" value="Unassembled WGS sequence"/>
</dbReference>
<feature type="binding site" evidence="6">
    <location>
        <begin position="16"/>
        <end position="18"/>
    </location>
    <ligand>
        <name>FMN</name>
        <dbReference type="ChEBI" id="CHEBI:58210"/>
    </ligand>
</feature>
<gene>
    <name evidence="6" type="primary">azoR</name>
    <name evidence="8" type="ORF">GCM10009819_34270</name>
</gene>
<name>A0ABN2UVK5_9MICO</name>
<comment type="catalytic activity">
    <reaction evidence="6">
        <text>2 a quinone + NADH + H(+) = 2 a 1,4-benzosemiquinone + NAD(+)</text>
        <dbReference type="Rhea" id="RHEA:65952"/>
        <dbReference type="ChEBI" id="CHEBI:15378"/>
        <dbReference type="ChEBI" id="CHEBI:57540"/>
        <dbReference type="ChEBI" id="CHEBI:57945"/>
        <dbReference type="ChEBI" id="CHEBI:132124"/>
        <dbReference type="ChEBI" id="CHEBI:134225"/>
    </reaction>
</comment>
<dbReference type="InterPro" id="IPR003680">
    <property type="entry name" value="Flavodoxin_fold"/>
</dbReference>
<keyword evidence="1 6" id="KW-0285">Flavoprotein</keyword>
<dbReference type="RefSeq" id="WP_344377767.1">
    <property type="nucleotide sequence ID" value="NZ_BAAAPW010000007.1"/>
</dbReference>
<evidence type="ECO:0000256" key="3">
    <source>
        <dbReference type="ARBA" id="ARBA00023002"/>
    </source>
</evidence>
<dbReference type="InterPro" id="IPR050104">
    <property type="entry name" value="FMN-dep_NADH:Q_OxRdtase_AzoR1"/>
</dbReference>
<feature type="domain" description="Flavodoxin-like fold" evidence="7">
    <location>
        <begin position="3"/>
        <end position="197"/>
    </location>
</feature>
<comment type="function">
    <text evidence="6">Also exhibits azoreductase activity. Catalyzes the reductive cleavage of the azo bond in aromatic azo compounds to the corresponding amines.</text>
</comment>
<dbReference type="EMBL" id="BAAAPW010000007">
    <property type="protein sequence ID" value="GAA2044459.1"/>
    <property type="molecule type" value="Genomic_DNA"/>
</dbReference>
<keyword evidence="2 6" id="KW-0288">FMN</keyword>
<comment type="catalytic activity">
    <reaction evidence="5">
        <text>N,N-dimethyl-1,4-phenylenediamine + anthranilate + 2 NAD(+) = 2-(4-dimethylaminophenyl)diazenylbenzoate + 2 NADH + 2 H(+)</text>
        <dbReference type="Rhea" id="RHEA:55872"/>
        <dbReference type="ChEBI" id="CHEBI:15378"/>
        <dbReference type="ChEBI" id="CHEBI:15783"/>
        <dbReference type="ChEBI" id="CHEBI:16567"/>
        <dbReference type="ChEBI" id="CHEBI:57540"/>
        <dbReference type="ChEBI" id="CHEBI:57945"/>
        <dbReference type="ChEBI" id="CHEBI:71579"/>
        <dbReference type="EC" id="1.7.1.17"/>
    </reaction>
    <physiologicalReaction direction="right-to-left" evidence="5">
        <dbReference type="Rhea" id="RHEA:55874"/>
    </physiologicalReaction>
</comment>
<feature type="binding site" evidence="6">
    <location>
        <position position="10"/>
    </location>
    <ligand>
        <name>FMN</name>
        <dbReference type="ChEBI" id="CHEBI:58210"/>
    </ligand>
</feature>
<evidence type="ECO:0000256" key="6">
    <source>
        <dbReference type="HAMAP-Rule" id="MF_01216"/>
    </source>
</evidence>
<keyword evidence="4 6" id="KW-0520">NAD</keyword>
<dbReference type="Pfam" id="PF02525">
    <property type="entry name" value="Flavodoxin_2"/>
    <property type="match status" value="1"/>
</dbReference>
<keyword evidence="9" id="KW-1185">Reference proteome</keyword>
<comment type="similarity">
    <text evidence="6">Belongs to the azoreductase type 1 family.</text>
</comment>
<dbReference type="PANTHER" id="PTHR43741:SF4">
    <property type="entry name" value="FMN-DEPENDENT NADH:QUINONE OXIDOREDUCTASE"/>
    <property type="match status" value="1"/>
</dbReference>